<accession>A0A3A4B7T0</accession>
<dbReference type="PANTHER" id="PTHR33387">
    <property type="entry name" value="RMLC-LIKE JELLY ROLL FOLD PROTEIN"/>
    <property type="match status" value="1"/>
</dbReference>
<sequence length="198" mass="21091">MPLQSWLDRDPHAEAVRADDDDAAMVLAAGADGPVVVLTVDEEVRLPLSEAVTRVRYVRRDGAGRVLALHERGATAEALDLLPHPDGGWHRETWTAPADAPAGRPAAAASYFLLEPGEEAAWRRSPAEELWLWHRGAPVALLLGGRAEGPADAPETVVLGPDIAAGHRPQALVPAATWHAAHPAIAEESLLTRVATPR</sequence>
<organism evidence="2 3">
    <name type="scientific">Bailinhaonella thermotolerans</name>
    <dbReference type="NCBI Taxonomy" id="1070861"/>
    <lineage>
        <taxon>Bacteria</taxon>
        <taxon>Bacillati</taxon>
        <taxon>Actinomycetota</taxon>
        <taxon>Actinomycetes</taxon>
        <taxon>Streptosporangiales</taxon>
        <taxon>Streptosporangiaceae</taxon>
        <taxon>Bailinhaonella</taxon>
    </lineage>
</organism>
<dbReference type="Pfam" id="PF06172">
    <property type="entry name" value="Cupin_5"/>
    <property type="match status" value="1"/>
</dbReference>
<evidence type="ECO:0000313" key="3">
    <source>
        <dbReference type="Proteomes" id="UP000265768"/>
    </source>
</evidence>
<dbReference type="PANTHER" id="PTHR33387:SF3">
    <property type="entry name" value="DUF985 DOMAIN-CONTAINING PROTEIN"/>
    <property type="match status" value="1"/>
</dbReference>
<keyword evidence="3" id="KW-1185">Reference proteome</keyword>
<proteinExistence type="predicted"/>
<dbReference type="Gene3D" id="2.60.120.10">
    <property type="entry name" value="Jelly Rolls"/>
    <property type="match status" value="1"/>
</dbReference>
<dbReference type="AlphaFoldDB" id="A0A3A4B7T0"/>
<gene>
    <name evidence="2" type="ORF">D5H75_06470</name>
</gene>
<dbReference type="Proteomes" id="UP000265768">
    <property type="component" value="Unassembled WGS sequence"/>
</dbReference>
<reference evidence="2 3" key="1">
    <citation type="submission" date="2018-09" db="EMBL/GenBank/DDBJ databases">
        <title>YIM 75507 draft genome.</title>
        <authorList>
            <person name="Tang S."/>
            <person name="Feng Y."/>
        </authorList>
    </citation>
    <scope>NUCLEOTIDE SEQUENCE [LARGE SCALE GENOMIC DNA]</scope>
    <source>
        <strain evidence="2 3">YIM 75507</strain>
    </source>
</reference>
<dbReference type="OrthoDB" id="9798288at2"/>
<dbReference type="InterPro" id="IPR009327">
    <property type="entry name" value="Cupin_DUF985"/>
</dbReference>
<evidence type="ECO:0000259" key="1">
    <source>
        <dbReference type="Pfam" id="PF06172"/>
    </source>
</evidence>
<dbReference type="InterPro" id="IPR039935">
    <property type="entry name" value="YML079W-like"/>
</dbReference>
<evidence type="ECO:0000313" key="2">
    <source>
        <dbReference type="EMBL" id="RJL34617.1"/>
    </source>
</evidence>
<dbReference type="SUPFAM" id="SSF51182">
    <property type="entry name" value="RmlC-like cupins"/>
    <property type="match status" value="1"/>
</dbReference>
<dbReference type="EMBL" id="QZEY01000002">
    <property type="protein sequence ID" value="RJL34617.1"/>
    <property type="molecule type" value="Genomic_DNA"/>
</dbReference>
<comment type="caution">
    <text evidence="2">The sequence shown here is derived from an EMBL/GenBank/DDBJ whole genome shotgun (WGS) entry which is preliminary data.</text>
</comment>
<name>A0A3A4B7T0_9ACTN</name>
<protein>
    <submittedName>
        <fullName evidence="2">Cupin domain-containing protein</fullName>
    </submittedName>
</protein>
<feature type="domain" description="DUF985" evidence="1">
    <location>
        <begin position="76"/>
        <end position="197"/>
    </location>
</feature>
<dbReference type="InterPro" id="IPR011051">
    <property type="entry name" value="RmlC_Cupin_sf"/>
</dbReference>
<dbReference type="InterPro" id="IPR014710">
    <property type="entry name" value="RmlC-like_jellyroll"/>
</dbReference>